<evidence type="ECO:0000256" key="1">
    <source>
        <dbReference type="SAM" id="MobiDB-lite"/>
    </source>
</evidence>
<gene>
    <name evidence="3" type="ORF">GCM10010916_14970</name>
</gene>
<name>A0A917FR39_9BACL</name>
<organism evidence="3 4">
    <name type="scientific">Paenibacillus abyssi</name>
    <dbReference type="NCBI Taxonomy" id="1340531"/>
    <lineage>
        <taxon>Bacteria</taxon>
        <taxon>Bacillati</taxon>
        <taxon>Bacillota</taxon>
        <taxon>Bacilli</taxon>
        <taxon>Bacillales</taxon>
        <taxon>Paenibacillaceae</taxon>
        <taxon>Paenibacillus</taxon>
    </lineage>
</organism>
<dbReference type="AlphaFoldDB" id="A0A917FR39"/>
<reference evidence="3" key="2">
    <citation type="submission" date="2020-09" db="EMBL/GenBank/DDBJ databases">
        <authorList>
            <person name="Sun Q."/>
            <person name="Zhou Y."/>
        </authorList>
    </citation>
    <scope>NUCLEOTIDE SEQUENCE</scope>
    <source>
        <strain evidence="3">CGMCC 1.12987</strain>
    </source>
</reference>
<dbReference type="SUPFAM" id="SSF53448">
    <property type="entry name" value="Nucleotide-diphospho-sugar transferases"/>
    <property type="match status" value="1"/>
</dbReference>
<dbReference type="Pfam" id="PF00535">
    <property type="entry name" value="Glycos_transf_2"/>
    <property type="match status" value="1"/>
</dbReference>
<protein>
    <recommendedName>
        <fullName evidence="2">Glycosyltransferase 2-like domain-containing protein</fullName>
    </recommendedName>
</protein>
<dbReference type="InterPro" id="IPR001173">
    <property type="entry name" value="Glyco_trans_2-like"/>
</dbReference>
<dbReference type="Gene3D" id="3.90.550.10">
    <property type="entry name" value="Spore Coat Polysaccharide Biosynthesis Protein SpsA, Chain A"/>
    <property type="match status" value="1"/>
</dbReference>
<keyword evidence="4" id="KW-1185">Reference proteome</keyword>
<feature type="domain" description="Glycosyltransferase 2-like" evidence="2">
    <location>
        <begin position="130"/>
        <end position="237"/>
    </location>
</feature>
<comment type="caution">
    <text evidence="3">The sequence shown here is derived from an EMBL/GenBank/DDBJ whole genome shotgun (WGS) entry which is preliminary data.</text>
</comment>
<evidence type="ECO:0000313" key="4">
    <source>
        <dbReference type="Proteomes" id="UP000644756"/>
    </source>
</evidence>
<evidence type="ECO:0000313" key="3">
    <source>
        <dbReference type="EMBL" id="GGF98716.1"/>
    </source>
</evidence>
<feature type="region of interest" description="Disordered" evidence="1">
    <location>
        <begin position="1"/>
        <end position="30"/>
    </location>
</feature>
<accession>A0A917FR39</accession>
<proteinExistence type="predicted"/>
<sequence>MINKKTRGPNGRTRKLRKSPKRSRIGKGTRSFKRPLKAAGIDWGEKAFRAGLLAASTAGTLLEEGSKASETDPQKKVNECWTRWYRSVKRLPWPFYHVAAAKFVAGYRKHTSGYTPNWVLVPSDKTIAAIVTVMNEKDTIASVIEQLHRLPLHEMIFIVNGSTDESFEIIRNQSRATVVHYHHPLGHDVGRAVGAKLAESEILMFLDGDFPVFAEHLVPFIDAVEQGMDIALNNISPYLGLFSRRDYVTTVKEFVNRSMSRPDLGANSLTAIPHAMKKQAAQQIGYANLAVPPKAQVIAIDMGLKVGSAASVDVITRNRLRTRNVGQRNNVSELIIGDHIEALKTALERKGSRLSYPDHIRQRKLTLH</sequence>
<evidence type="ECO:0000259" key="2">
    <source>
        <dbReference type="Pfam" id="PF00535"/>
    </source>
</evidence>
<dbReference type="EMBL" id="BMGR01000004">
    <property type="protein sequence ID" value="GGF98716.1"/>
    <property type="molecule type" value="Genomic_DNA"/>
</dbReference>
<dbReference type="InterPro" id="IPR029044">
    <property type="entry name" value="Nucleotide-diphossugar_trans"/>
</dbReference>
<reference evidence="3" key="1">
    <citation type="journal article" date="2014" name="Int. J. Syst. Evol. Microbiol.">
        <title>Complete genome sequence of Corynebacterium casei LMG S-19264T (=DSM 44701T), isolated from a smear-ripened cheese.</title>
        <authorList>
            <consortium name="US DOE Joint Genome Institute (JGI-PGF)"/>
            <person name="Walter F."/>
            <person name="Albersmeier A."/>
            <person name="Kalinowski J."/>
            <person name="Ruckert C."/>
        </authorList>
    </citation>
    <scope>NUCLEOTIDE SEQUENCE</scope>
    <source>
        <strain evidence="3">CGMCC 1.12987</strain>
    </source>
</reference>
<dbReference type="RefSeq" id="WP_188530436.1">
    <property type="nucleotide sequence ID" value="NZ_BMGR01000004.1"/>
</dbReference>
<dbReference type="Proteomes" id="UP000644756">
    <property type="component" value="Unassembled WGS sequence"/>
</dbReference>